<comment type="function">
    <text evidence="4">The electron transfer flavoprotein serves as a specific electron acceptor for other dehydrogenases. It transfers the electrons to the main respiratory chain via ETF-ubiquinone oxidoreductase (ETF dehydrogenase).</text>
</comment>
<dbReference type="Pfam" id="PF00766">
    <property type="entry name" value="ETF_alpha"/>
    <property type="match status" value="1"/>
</dbReference>
<dbReference type="SUPFAM" id="SSF52402">
    <property type="entry name" value="Adenine nucleotide alpha hydrolases-like"/>
    <property type="match status" value="1"/>
</dbReference>
<comment type="subunit">
    <text evidence="3">Heterodimer of an alpha and a beta subunit.</text>
</comment>
<proteinExistence type="inferred from homology"/>
<gene>
    <name evidence="6" type="ORF">RB614_28920</name>
</gene>
<dbReference type="InterPro" id="IPR029035">
    <property type="entry name" value="DHS-like_NAD/FAD-binding_dom"/>
</dbReference>
<evidence type="ECO:0000256" key="2">
    <source>
        <dbReference type="ARBA" id="ARBA00005817"/>
    </source>
</evidence>
<sequence>MSEVLVLAQRDGDEIRRATAETVALARAFGPPALVVAGPWNDGVARSAAAAGPEKVYALSGLPDDSVSALAVAESLADLAARSVAVLLPSTREGKEVAAHLAARLESGVVTDAVRLEPDAEGRPVATQSVFAGTFTVRSRVTRGVPVVTVKPGAAEPGPATEPVVVPLAATPSPVATAVRVLDRSVRPKGDRPQLTEAEIVVSGGRGTAGDFSAVEALADALGAAVGASRAAVDSGWYPHAYQVGQTGVTVSPQVYLACGISGAIQHLAGMQTAKTIVAVNKDPEAPIMAVADFAVVGDLHAVLPKATEEIVARRR</sequence>
<keyword evidence="7" id="KW-1185">Reference proteome</keyword>
<comment type="caution">
    <text evidence="6">The sequence shown here is derived from an EMBL/GenBank/DDBJ whole genome shotgun (WGS) entry which is preliminary data.</text>
</comment>
<feature type="domain" description="Electron transfer flavoprotein alpha/beta-subunit N-terminal" evidence="5">
    <location>
        <begin position="4"/>
        <end position="184"/>
    </location>
</feature>
<organism evidence="6 7">
    <name type="scientific">Phytohabitans maris</name>
    <dbReference type="NCBI Taxonomy" id="3071409"/>
    <lineage>
        <taxon>Bacteria</taxon>
        <taxon>Bacillati</taxon>
        <taxon>Actinomycetota</taxon>
        <taxon>Actinomycetes</taxon>
        <taxon>Micromonosporales</taxon>
        <taxon>Micromonosporaceae</taxon>
    </lineage>
</organism>
<dbReference type="SMART" id="SM00893">
    <property type="entry name" value="ETF"/>
    <property type="match status" value="1"/>
</dbReference>
<dbReference type="PANTHER" id="PTHR43153:SF1">
    <property type="entry name" value="ELECTRON TRANSFER FLAVOPROTEIN SUBUNIT ALPHA, MITOCHONDRIAL"/>
    <property type="match status" value="1"/>
</dbReference>
<dbReference type="InterPro" id="IPR014730">
    <property type="entry name" value="ETF_a/b_N"/>
</dbReference>
<dbReference type="PANTHER" id="PTHR43153">
    <property type="entry name" value="ELECTRON TRANSFER FLAVOPROTEIN ALPHA"/>
    <property type="match status" value="1"/>
</dbReference>
<reference evidence="6 7" key="1">
    <citation type="submission" date="2023-08" db="EMBL/GenBank/DDBJ databases">
        <title>Phytohabitans sansha sp. nov., isolated from marine sediment.</title>
        <authorList>
            <person name="Zhao Y."/>
            <person name="Yi K."/>
        </authorList>
    </citation>
    <scope>NUCLEOTIDE SEQUENCE [LARGE SCALE GENOMIC DNA]</scope>
    <source>
        <strain evidence="6 7">ZYX-F-186</strain>
    </source>
</reference>
<evidence type="ECO:0000313" key="7">
    <source>
        <dbReference type="Proteomes" id="UP001230908"/>
    </source>
</evidence>
<evidence type="ECO:0000259" key="5">
    <source>
        <dbReference type="SMART" id="SM00893"/>
    </source>
</evidence>
<accession>A0ABU0ZNI2</accession>
<comment type="similarity">
    <text evidence="2">Belongs to the ETF alpha-subunit/FixB family.</text>
</comment>
<protein>
    <submittedName>
        <fullName evidence="6">Electron transfer flavoprotein subunit alpha/FixB family protein</fullName>
    </submittedName>
</protein>
<dbReference type="InterPro" id="IPR014731">
    <property type="entry name" value="ETF_asu_C"/>
</dbReference>
<dbReference type="Gene3D" id="3.40.50.1220">
    <property type="entry name" value="TPP-binding domain"/>
    <property type="match status" value="1"/>
</dbReference>
<dbReference type="Pfam" id="PF01012">
    <property type="entry name" value="ETF"/>
    <property type="match status" value="1"/>
</dbReference>
<name>A0ABU0ZNI2_9ACTN</name>
<dbReference type="Proteomes" id="UP001230908">
    <property type="component" value="Unassembled WGS sequence"/>
</dbReference>
<evidence type="ECO:0000256" key="4">
    <source>
        <dbReference type="ARBA" id="ARBA00025649"/>
    </source>
</evidence>
<dbReference type="SUPFAM" id="SSF52467">
    <property type="entry name" value="DHS-like NAD/FAD-binding domain"/>
    <property type="match status" value="1"/>
</dbReference>
<evidence type="ECO:0000256" key="3">
    <source>
        <dbReference type="ARBA" id="ARBA00011355"/>
    </source>
</evidence>
<dbReference type="InterPro" id="IPR001308">
    <property type="entry name" value="ETF_a/FixB"/>
</dbReference>
<comment type="cofactor">
    <cofactor evidence="1">
        <name>FAD</name>
        <dbReference type="ChEBI" id="CHEBI:57692"/>
    </cofactor>
</comment>
<dbReference type="PIRSF" id="PIRSF000089">
    <property type="entry name" value="Electra_flavoP_a"/>
    <property type="match status" value="1"/>
</dbReference>
<dbReference type="InterPro" id="IPR014729">
    <property type="entry name" value="Rossmann-like_a/b/a_fold"/>
</dbReference>
<dbReference type="Gene3D" id="3.40.50.620">
    <property type="entry name" value="HUPs"/>
    <property type="match status" value="1"/>
</dbReference>
<evidence type="ECO:0000256" key="1">
    <source>
        <dbReference type="ARBA" id="ARBA00001974"/>
    </source>
</evidence>
<dbReference type="RefSeq" id="WP_308715831.1">
    <property type="nucleotide sequence ID" value="NZ_JAVHUY010000031.1"/>
</dbReference>
<dbReference type="EMBL" id="JAVHUY010000031">
    <property type="protein sequence ID" value="MDQ7908560.1"/>
    <property type="molecule type" value="Genomic_DNA"/>
</dbReference>
<evidence type="ECO:0000313" key="6">
    <source>
        <dbReference type="EMBL" id="MDQ7908560.1"/>
    </source>
</evidence>